<dbReference type="RefSeq" id="WP_378015871.1">
    <property type="nucleotide sequence ID" value="NZ_JBHSKT010000001.1"/>
</dbReference>
<protein>
    <recommendedName>
        <fullName evidence="4">Outer membrane protein assembly factor BamA</fullName>
    </recommendedName>
</protein>
<feature type="signal peptide" evidence="1">
    <location>
        <begin position="1"/>
        <end position="26"/>
    </location>
</feature>
<organism evidence="2 3">
    <name type="scientific">Adhaeribacter terreus</name>
    <dbReference type="NCBI Taxonomy" id="529703"/>
    <lineage>
        <taxon>Bacteria</taxon>
        <taxon>Pseudomonadati</taxon>
        <taxon>Bacteroidota</taxon>
        <taxon>Cytophagia</taxon>
        <taxon>Cytophagales</taxon>
        <taxon>Hymenobacteraceae</taxon>
        <taxon>Adhaeribacter</taxon>
    </lineage>
</organism>
<accession>A0ABW0E9E8</accession>
<evidence type="ECO:0000256" key="1">
    <source>
        <dbReference type="SAM" id="SignalP"/>
    </source>
</evidence>
<evidence type="ECO:0008006" key="4">
    <source>
        <dbReference type="Google" id="ProtNLM"/>
    </source>
</evidence>
<evidence type="ECO:0000313" key="3">
    <source>
        <dbReference type="Proteomes" id="UP001596161"/>
    </source>
</evidence>
<evidence type="ECO:0000313" key="2">
    <source>
        <dbReference type="EMBL" id="MFC5269494.1"/>
    </source>
</evidence>
<name>A0ABW0E9E8_9BACT</name>
<keyword evidence="3" id="KW-1185">Reference proteome</keyword>
<comment type="caution">
    <text evidence="2">The sequence shown here is derived from an EMBL/GenBank/DDBJ whole genome shotgun (WGS) entry which is preliminary data.</text>
</comment>
<dbReference type="Proteomes" id="UP001596161">
    <property type="component" value="Unassembled WGS sequence"/>
</dbReference>
<sequence length="620" mass="71819">MPFILRWVLVLVLPVVVLLQPVSARAQAPAKTDTIPADTTRKGTTSDRIVKGLQEYSKRKSLPARAVSKLFNFNRKKPTDNGLDPELINYQFSQHDYKIVRRIDIQTLDPFGYSLTDTTAVPDNILEKSGNYLHIKTHRGRVRNKLLFRKGKPLEPQAIIESERLLRQTDHILDARIRVNEATTTADSVDIIVSTRDVFSIGGSFGYNASKTMAVIGLRDVNILGLGHQFRNKIWLGIDDLPQSWQYQGSYLVENIYRSYISAQLNYLNDYRNDQRGITFNRYFYTPTTKYAGGLTVNWFKNRTFTRDSTQDLRFNAKDAWLARSFKLKTYNLGYENPGRLIVGARISNINFTKTPIEDAYLNTTLYLASIGYSYRKYYKDKYLFGFGRTEDIPAGNLMTLTLGYEYATTRIRQYIGIRNDFGKYNLNFGYLYASGEFGTFLQEGKRTQGVINTNILYFTKLYNLNGWLIRNFVWNRMTYGLNREPGEVLRVNNYEGLRGFRSGTLVGQNRFTLNMESNLFTPISFVGFRLAGVVFADLAWLSRTDDISPFKDKPYQAYGVGIRFRNEYMGFNTIQLLLAWYPRIPEGDSFNNIKFYENSRRFYDFQDFYYSQPTVSPYQ</sequence>
<dbReference type="EMBL" id="JBHSKT010000001">
    <property type="protein sequence ID" value="MFC5269494.1"/>
    <property type="molecule type" value="Genomic_DNA"/>
</dbReference>
<feature type="chain" id="PRO_5046556928" description="Outer membrane protein assembly factor BamA" evidence="1">
    <location>
        <begin position="27"/>
        <end position="620"/>
    </location>
</feature>
<gene>
    <name evidence="2" type="ORF">ACFPIB_02655</name>
</gene>
<keyword evidence="1" id="KW-0732">Signal</keyword>
<proteinExistence type="predicted"/>
<reference evidence="3" key="1">
    <citation type="journal article" date="2019" name="Int. J. Syst. Evol. Microbiol.">
        <title>The Global Catalogue of Microorganisms (GCM) 10K type strain sequencing project: providing services to taxonomists for standard genome sequencing and annotation.</title>
        <authorList>
            <consortium name="The Broad Institute Genomics Platform"/>
            <consortium name="The Broad Institute Genome Sequencing Center for Infectious Disease"/>
            <person name="Wu L."/>
            <person name="Ma J."/>
        </authorList>
    </citation>
    <scope>NUCLEOTIDE SEQUENCE [LARGE SCALE GENOMIC DNA]</scope>
    <source>
        <strain evidence="3">KACC 12602</strain>
    </source>
</reference>